<dbReference type="Pfam" id="PF00169">
    <property type="entry name" value="PH"/>
    <property type="match status" value="1"/>
</dbReference>
<dbReference type="Proteomes" id="UP000816034">
    <property type="component" value="Unassembled WGS sequence"/>
</dbReference>
<dbReference type="SMART" id="SM00233">
    <property type="entry name" value="PH"/>
    <property type="match status" value="1"/>
</dbReference>
<feature type="compositionally biased region" description="Low complexity" evidence="4">
    <location>
        <begin position="174"/>
        <end position="188"/>
    </location>
</feature>
<comment type="caution">
    <text evidence="6">The sequence shown here is derived from an EMBL/GenBank/DDBJ whole genome shotgun (WGS) entry which is preliminary data.</text>
</comment>
<dbReference type="SUPFAM" id="SSF52047">
    <property type="entry name" value="RNI-like"/>
    <property type="match status" value="1"/>
</dbReference>
<proteinExistence type="predicted"/>
<dbReference type="PROSITE" id="PS51450">
    <property type="entry name" value="LRR"/>
    <property type="match status" value="1"/>
</dbReference>
<accession>A0AA88GF25</accession>
<evidence type="ECO:0000313" key="6">
    <source>
        <dbReference type="EMBL" id="KAG2374214.1"/>
    </source>
</evidence>
<dbReference type="GeneID" id="68103505"/>
<feature type="compositionally biased region" description="Polar residues" evidence="4">
    <location>
        <begin position="12"/>
        <end position="23"/>
    </location>
</feature>
<evidence type="ECO:0000256" key="3">
    <source>
        <dbReference type="ARBA" id="ARBA00022737"/>
    </source>
</evidence>
<evidence type="ECO:0000256" key="1">
    <source>
        <dbReference type="ARBA" id="ARBA00022468"/>
    </source>
</evidence>
<dbReference type="EMBL" id="PYSW02000047">
    <property type="protein sequence ID" value="KAG2374214.1"/>
    <property type="molecule type" value="Genomic_DNA"/>
</dbReference>
<feature type="region of interest" description="Disordered" evidence="4">
    <location>
        <begin position="1"/>
        <end position="58"/>
    </location>
</feature>
<dbReference type="AlphaFoldDB" id="A0AA88GF25"/>
<dbReference type="SUPFAM" id="SSF50729">
    <property type="entry name" value="PH domain-like"/>
    <property type="match status" value="1"/>
</dbReference>
<evidence type="ECO:0000259" key="5">
    <source>
        <dbReference type="PROSITE" id="PS50003"/>
    </source>
</evidence>
<dbReference type="InterPro" id="IPR001611">
    <property type="entry name" value="Leu-rich_rpt"/>
</dbReference>
<feature type="region of interest" description="Disordered" evidence="4">
    <location>
        <begin position="167"/>
        <end position="188"/>
    </location>
</feature>
<dbReference type="GO" id="GO:0048471">
    <property type="term" value="C:perinuclear region of cytoplasm"/>
    <property type="evidence" value="ECO:0007669"/>
    <property type="project" value="TreeGrafter"/>
</dbReference>
<evidence type="ECO:0000313" key="7">
    <source>
        <dbReference type="Proteomes" id="UP000816034"/>
    </source>
</evidence>
<keyword evidence="2" id="KW-0433">Leucine-rich repeat</keyword>
<organism evidence="6 7">
    <name type="scientific">Naegleria lovaniensis</name>
    <name type="common">Amoeba</name>
    <dbReference type="NCBI Taxonomy" id="51637"/>
    <lineage>
        <taxon>Eukaryota</taxon>
        <taxon>Discoba</taxon>
        <taxon>Heterolobosea</taxon>
        <taxon>Tetramitia</taxon>
        <taxon>Eutetramitia</taxon>
        <taxon>Vahlkampfiidae</taxon>
        <taxon>Naegleria</taxon>
    </lineage>
</organism>
<dbReference type="PANTHER" id="PTHR24113">
    <property type="entry name" value="RAN GTPASE-ACTIVATING PROTEIN 1"/>
    <property type="match status" value="1"/>
</dbReference>
<dbReference type="GO" id="GO:0031267">
    <property type="term" value="F:small GTPase binding"/>
    <property type="evidence" value="ECO:0007669"/>
    <property type="project" value="TreeGrafter"/>
</dbReference>
<feature type="domain" description="PH" evidence="5">
    <location>
        <begin position="85"/>
        <end position="241"/>
    </location>
</feature>
<evidence type="ECO:0000256" key="4">
    <source>
        <dbReference type="SAM" id="MobiDB-lite"/>
    </source>
</evidence>
<dbReference type="Gene3D" id="3.80.10.10">
    <property type="entry name" value="Ribonuclease Inhibitor"/>
    <property type="match status" value="2"/>
</dbReference>
<keyword evidence="7" id="KW-1185">Reference proteome</keyword>
<keyword evidence="3" id="KW-0677">Repeat</keyword>
<dbReference type="InterPro" id="IPR032675">
    <property type="entry name" value="LRR_dom_sf"/>
</dbReference>
<dbReference type="GO" id="GO:0005829">
    <property type="term" value="C:cytosol"/>
    <property type="evidence" value="ECO:0007669"/>
    <property type="project" value="TreeGrafter"/>
</dbReference>
<dbReference type="GO" id="GO:0006913">
    <property type="term" value="P:nucleocytoplasmic transport"/>
    <property type="evidence" value="ECO:0007669"/>
    <property type="project" value="TreeGrafter"/>
</dbReference>
<gene>
    <name evidence="6" type="ORF">C9374_011051</name>
</gene>
<dbReference type="Pfam" id="PF13516">
    <property type="entry name" value="LRR_6"/>
    <property type="match status" value="6"/>
</dbReference>
<dbReference type="SMART" id="SM00368">
    <property type="entry name" value="LRR_RI"/>
    <property type="match status" value="8"/>
</dbReference>
<dbReference type="PANTHER" id="PTHR24113:SF12">
    <property type="entry name" value="RAN GTPASE-ACTIVATING PROTEIN 1"/>
    <property type="match status" value="1"/>
</dbReference>
<dbReference type="PROSITE" id="PS50003">
    <property type="entry name" value="PH_DOMAIN"/>
    <property type="match status" value="1"/>
</dbReference>
<name>A0AA88GF25_NAELO</name>
<dbReference type="InterPro" id="IPR027038">
    <property type="entry name" value="RanGap"/>
</dbReference>
<dbReference type="GO" id="GO:0005634">
    <property type="term" value="C:nucleus"/>
    <property type="evidence" value="ECO:0007669"/>
    <property type="project" value="TreeGrafter"/>
</dbReference>
<keyword evidence="1" id="KW-0343">GTPase activation</keyword>
<dbReference type="Gene3D" id="2.30.29.30">
    <property type="entry name" value="Pleckstrin-homology domain (PH domain)/Phosphotyrosine-binding domain (PTB)"/>
    <property type="match status" value="1"/>
</dbReference>
<dbReference type="RefSeq" id="XP_044543388.1">
    <property type="nucleotide sequence ID" value="XM_044686664.1"/>
</dbReference>
<evidence type="ECO:0000256" key="2">
    <source>
        <dbReference type="ARBA" id="ARBA00022614"/>
    </source>
</evidence>
<dbReference type="InterPro" id="IPR011993">
    <property type="entry name" value="PH-like_dom_sf"/>
</dbReference>
<reference evidence="6 7" key="1">
    <citation type="journal article" date="2018" name="BMC Genomics">
        <title>The genome of Naegleria lovaniensis, the basis for a comparative approach to unravel pathogenicity factors of the human pathogenic amoeba N. fowleri.</title>
        <authorList>
            <person name="Liechti N."/>
            <person name="Schurch N."/>
            <person name="Bruggmann R."/>
            <person name="Wittwer M."/>
        </authorList>
    </citation>
    <scope>NUCLEOTIDE SEQUENCE [LARGE SCALE GENOMIC DNA]</scope>
    <source>
        <strain evidence="6 7">ATCC 30569</strain>
    </source>
</reference>
<dbReference type="GO" id="GO:0005096">
    <property type="term" value="F:GTPase activator activity"/>
    <property type="evidence" value="ECO:0007669"/>
    <property type="project" value="UniProtKB-KW"/>
</dbReference>
<dbReference type="InterPro" id="IPR001849">
    <property type="entry name" value="PH_domain"/>
</dbReference>
<protein>
    <recommendedName>
        <fullName evidence="5">PH domain-containing protein</fullName>
    </recommendedName>
</protein>
<sequence>MRIFATKKKTDTPTGSPVASSPLSAGGSFPRNSPSTGNSSSPYPPSVSPVSSGYKSDPASPASPGGYLFNGTLHPFDIYSEYNDKVWKEGFLIKEGRLVKSWKKRYFQIKGSVLTYFKSAKKNESDVKGRMDLKGAQVYYLGDVSSYDSFFQTIRFNTVLENEEFDSDDEEEVSNANNSSLNSSNANNTTGNNAVAIQRKLESNAYKYKFCVIASDRELFMAAASIQDAKDWVKRIRACIFVEDYFVDCKSCGVERPLLSVVMLLTSVASIDSTEEEKKSAQLVGAVDDSRHSDIETLVLQHEDPFTISDLKALTTTCIQSTRVNLKSLSITHCGIGDEHLRLLAHGMADNQTIASLDLSHNVISDFGICDLIDGLFLNVTLKRLSFSHNSIGDVGCVYLSDLLLGNVSIKKLDISYNKIGANGAKSLSKALISNTLLRVLDLGHNSIGNEGCSSLAEGLKQNKTLETLDLSFNSIGSDGLTRLCNEGIIYNRGLKDLSLHGNSFDNAGAKSLVKALIDHKTLKRVDCGENSQIGTEGIITLAQTLTTKYMVGKLVMRSKNVKQ</sequence>